<evidence type="ECO:0000313" key="3">
    <source>
        <dbReference type="Proteomes" id="UP000051445"/>
    </source>
</evidence>
<dbReference type="PANTHER" id="PTHR10458">
    <property type="entry name" value="PEPTIDE DEFORMYLASE"/>
    <property type="match status" value="1"/>
</dbReference>
<dbReference type="GO" id="GO:0042586">
    <property type="term" value="F:peptide deformylase activity"/>
    <property type="evidence" value="ECO:0007669"/>
    <property type="project" value="InterPro"/>
</dbReference>
<dbReference type="Gene3D" id="3.90.45.10">
    <property type="entry name" value="Peptide deformylase"/>
    <property type="match status" value="1"/>
</dbReference>
<dbReference type="NCBIfam" id="NF006670">
    <property type="entry name" value="PRK09218.1"/>
    <property type="match status" value="1"/>
</dbReference>
<dbReference type="CDD" id="cd00487">
    <property type="entry name" value="Pep_deformylase"/>
    <property type="match status" value="1"/>
</dbReference>
<dbReference type="PIRSF" id="PIRSF004749">
    <property type="entry name" value="Pep_def"/>
    <property type="match status" value="1"/>
</dbReference>
<comment type="similarity">
    <text evidence="1">Belongs to the polypeptide deformylase family.</text>
</comment>
<dbReference type="InterPro" id="IPR023635">
    <property type="entry name" value="Peptide_deformylase"/>
</dbReference>
<dbReference type="SUPFAM" id="SSF56420">
    <property type="entry name" value="Peptide deformylase"/>
    <property type="match status" value="1"/>
</dbReference>
<comment type="caution">
    <text evidence="2">The sequence shown here is derived from an EMBL/GenBank/DDBJ whole genome shotgun (WGS) entry which is preliminary data.</text>
</comment>
<dbReference type="PATRIC" id="fig|1423746.3.peg.1170"/>
<name>A0A0R1P441_9LACO</name>
<dbReference type="PRINTS" id="PR01576">
    <property type="entry name" value="PDEFORMYLASE"/>
</dbReference>
<reference evidence="2 3" key="1">
    <citation type="journal article" date="2015" name="Genome Announc.">
        <title>Expanding the biotechnology potential of lactobacilli through comparative genomics of 213 strains and associated genera.</title>
        <authorList>
            <person name="Sun Z."/>
            <person name="Harris H.M."/>
            <person name="McCann A."/>
            <person name="Guo C."/>
            <person name="Argimon S."/>
            <person name="Zhang W."/>
            <person name="Yang X."/>
            <person name="Jeffery I.B."/>
            <person name="Cooney J.C."/>
            <person name="Kagawa T.F."/>
            <person name="Liu W."/>
            <person name="Song Y."/>
            <person name="Salvetti E."/>
            <person name="Wrobel A."/>
            <person name="Rasinkangas P."/>
            <person name="Parkhill J."/>
            <person name="Rea M.C."/>
            <person name="O'Sullivan O."/>
            <person name="Ritari J."/>
            <person name="Douillard F.P."/>
            <person name="Paul Ross R."/>
            <person name="Yang R."/>
            <person name="Briner A.E."/>
            <person name="Felis G.E."/>
            <person name="de Vos W.M."/>
            <person name="Barrangou R."/>
            <person name="Klaenhammer T.R."/>
            <person name="Caufield P.W."/>
            <person name="Cui Y."/>
            <person name="Zhang H."/>
            <person name="O'Toole P.W."/>
        </authorList>
    </citation>
    <scope>NUCLEOTIDE SEQUENCE [LARGE SCALE GENOMIC DNA]</scope>
    <source>
        <strain evidence="2 3">DSM 13145</strain>
    </source>
</reference>
<dbReference type="AlphaFoldDB" id="A0A0R1P441"/>
<dbReference type="EMBL" id="AZER01000016">
    <property type="protein sequence ID" value="KRL27389.1"/>
    <property type="molecule type" value="Genomic_DNA"/>
</dbReference>
<evidence type="ECO:0000313" key="2">
    <source>
        <dbReference type="EMBL" id="KRL27389.1"/>
    </source>
</evidence>
<dbReference type="InterPro" id="IPR036821">
    <property type="entry name" value="Peptide_deformylase_sf"/>
</dbReference>
<dbReference type="OrthoDB" id="9784988at2"/>
<sequence length="136" mass="15488">MERPINHDQLFLQQKAKAATKADLVIGQDLQDTLQAHHRDCVGMAANMIGVNKAIIIVSVGPFNLLMFNPKIVQQSHPYQTQEGCLSLSGERRTTRYQHITVAFMNKQWKKQQQEFSGFTAEIIQHEIDHLHGILI</sequence>
<dbReference type="RefSeq" id="WP_057751709.1">
    <property type="nucleotide sequence ID" value="NZ_AZER01000016.1"/>
</dbReference>
<keyword evidence="3" id="KW-1185">Reference proteome</keyword>
<dbReference type="PANTHER" id="PTHR10458:SF22">
    <property type="entry name" value="PEPTIDE DEFORMYLASE"/>
    <property type="match status" value="1"/>
</dbReference>
<evidence type="ECO:0000256" key="1">
    <source>
        <dbReference type="ARBA" id="ARBA00010759"/>
    </source>
</evidence>
<accession>A0A0R1P441</accession>
<protein>
    <submittedName>
        <fullName evidence="2">Peptide deformylase</fullName>
    </submittedName>
</protein>
<dbReference type="STRING" id="1423746.FD27_GL001149"/>
<dbReference type="Pfam" id="PF01327">
    <property type="entry name" value="Pep_deformylase"/>
    <property type="match status" value="1"/>
</dbReference>
<organism evidence="2 3">
    <name type="scientific">Limosilactobacillus frumenti DSM 13145</name>
    <dbReference type="NCBI Taxonomy" id="1423746"/>
    <lineage>
        <taxon>Bacteria</taxon>
        <taxon>Bacillati</taxon>
        <taxon>Bacillota</taxon>
        <taxon>Bacilli</taxon>
        <taxon>Lactobacillales</taxon>
        <taxon>Lactobacillaceae</taxon>
        <taxon>Limosilactobacillus</taxon>
    </lineage>
</organism>
<dbReference type="Proteomes" id="UP000051445">
    <property type="component" value="Unassembled WGS sequence"/>
</dbReference>
<proteinExistence type="inferred from homology"/>
<gene>
    <name evidence="2" type="ORF">FD27_GL001149</name>
</gene>